<evidence type="ECO:0000256" key="2">
    <source>
        <dbReference type="ARBA" id="ARBA00022692"/>
    </source>
</evidence>
<keyword evidence="2 5" id="KW-0812">Transmembrane</keyword>
<comment type="caution">
    <text evidence="8">The sequence shown here is derived from an EMBL/GenBank/DDBJ whole genome shotgun (WGS) entry which is preliminary data.</text>
</comment>
<dbReference type="SUPFAM" id="SSF81321">
    <property type="entry name" value="Family A G protein-coupled receptor-like"/>
    <property type="match status" value="1"/>
</dbReference>
<keyword evidence="3 5" id="KW-1133">Transmembrane helix</keyword>
<evidence type="ECO:0000313" key="11">
    <source>
        <dbReference type="Proteomes" id="UP000663865"/>
    </source>
</evidence>
<dbReference type="EMBL" id="CAJOBR010003532">
    <property type="protein sequence ID" value="CAF4741573.1"/>
    <property type="molecule type" value="Genomic_DNA"/>
</dbReference>
<dbReference type="PROSITE" id="PS50262">
    <property type="entry name" value="G_PROTEIN_RECEP_F1_2"/>
    <property type="match status" value="1"/>
</dbReference>
<reference evidence="8" key="1">
    <citation type="submission" date="2021-02" db="EMBL/GenBank/DDBJ databases">
        <authorList>
            <person name="Nowell W R."/>
        </authorList>
    </citation>
    <scope>NUCLEOTIDE SEQUENCE</scope>
</reference>
<sequence>MVLATETILLITHFLIVFVGYSNVFIDFIGNLVNILGFTQLRLFQRNPSALYLTVASIVDFSQLVFPISADITVTAFDFDPTRTSIVWCKLHAYLAKVTRIISTITIFFAAIDQYLSTSYNPNLRRLSTFNSVQYLTTIIIIFSLLYSILLMIFSEIHPNFDCATFNPVFNYFDSLFHYCVLVGWYDTDCYFGII</sequence>
<protein>
    <recommendedName>
        <fullName evidence="6">G-protein coupled receptors family 1 profile domain-containing protein</fullName>
    </recommendedName>
</protein>
<name>A0A818RPD5_9BILA</name>
<keyword evidence="4 5" id="KW-0472">Membrane</keyword>
<dbReference type="InterPro" id="IPR017452">
    <property type="entry name" value="GPCR_Rhodpsn_7TM"/>
</dbReference>
<dbReference type="Gene3D" id="1.20.1070.10">
    <property type="entry name" value="Rhodopsin 7-helix transmembrane proteins"/>
    <property type="match status" value="1"/>
</dbReference>
<dbReference type="GO" id="GO:0016020">
    <property type="term" value="C:membrane"/>
    <property type="evidence" value="ECO:0007669"/>
    <property type="project" value="UniProtKB-SubCell"/>
</dbReference>
<proteinExistence type="predicted"/>
<dbReference type="EMBL" id="CAJNYV010004234">
    <property type="protein sequence ID" value="CAF3654518.1"/>
    <property type="molecule type" value="Genomic_DNA"/>
</dbReference>
<evidence type="ECO:0000256" key="5">
    <source>
        <dbReference type="SAM" id="Phobius"/>
    </source>
</evidence>
<feature type="transmembrane region" description="Helical" evidence="5">
    <location>
        <begin position="7"/>
        <end position="30"/>
    </location>
</feature>
<evidence type="ECO:0000256" key="3">
    <source>
        <dbReference type="ARBA" id="ARBA00022989"/>
    </source>
</evidence>
<accession>A0A818RPD5</accession>
<evidence type="ECO:0000256" key="4">
    <source>
        <dbReference type="ARBA" id="ARBA00023136"/>
    </source>
</evidence>
<gene>
    <name evidence="7" type="ORF">GRG538_LOCUS24452</name>
    <name evidence="8" type="ORF">KIK155_LOCUS23652</name>
    <name evidence="10" type="ORF">QYT958_LOCUS20357</name>
    <name evidence="9" type="ORF">TOA249_LOCUS9677</name>
</gene>
<feature type="domain" description="G-protein coupled receptors family 1 profile" evidence="6">
    <location>
        <begin position="30"/>
        <end position="195"/>
    </location>
</feature>
<evidence type="ECO:0000313" key="7">
    <source>
        <dbReference type="EMBL" id="CAF3636724.1"/>
    </source>
</evidence>
<dbReference type="Proteomes" id="UP000663865">
    <property type="component" value="Unassembled WGS sequence"/>
</dbReference>
<comment type="subcellular location">
    <subcellularLocation>
        <location evidence="1">Membrane</location>
    </subcellularLocation>
</comment>
<dbReference type="AlphaFoldDB" id="A0A818RPD5"/>
<dbReference type="EMBL" id="CAJNYT010004139">
    <property type="protein sequence ID" value="CAF3636724.1"/>
    <property type="molecule type" value="Genomic_DNA"/>
</dbReference>
<evidence type="ECO:0000259" key="6">
    <source>
        <dbReference type="PROSITE" id="PS50262"/>
    </source>
</evidence>
<evidence type="ECO:0000313" key="8">
    <source>
        <dbReference type="EMBL" id="CAF3654518.1"/>
    </source>
</evidence>
<feature type="transmembrane region" description="Helical" evidence="5">
    <location>
        <begin position="132"/>
        <end position="154"/>
    </location>
</feature>
<dbReference type="Proteomes" id="UP000663838">
    <property type="component" value="Unassembled WGS sequence"/>
</dbReference>
<organism evidence="8 11">
    <name type="scientific">Rotaria socialis</name>
    <dbReference type="NCBI Taxonomy" id="392032"/>
    <lineage>
        <taxon>Eukaryota</taxon>
        <taxon>Metazoa</taxon>
        <taxon>Spiralia</taxon>
        <taxon>Gnathifera</taxon>
        <taxon>Rotifera</taxon>
        <taxon>Eurotatoria</taxon>
        <taxon>Bdelloidea</taxon>
        <taxon>Philodinida</taxon>
        <taxon>Philodinidae</taxon>
        <taxon>Rotaria</taxon>
    </lineage>
</organism>
<dbReference type="Proteomes" id="UP000663872">
    <property type="component" value="Unassembled WGS sequence"/>
</dbReference>
<dbReference type="Proteomes" id="UP000663848">
    <property type="component" value="Unassembled WGS sequence"/>
</dbReference>
<evidence type="ECO:0000256" key="1">
    <source>
        <dbReference type="ARBA" id="ARBA00004370"/>
    </source>
</evidence>
<evidence type="ECO:0000313" key="9">
    <source>
        <dbReference type="EMBL" id="CAF4587146.1"/>
    </source>
</evidence>
<evidence type="ECO:0000313" key="10">
    <source>
        <dbReference type="EMBL" id="CAF4741573.1"/>
    </source>
</evidence>
<feature type="transmembrane region" description="Helical" evidence="5">
    <location>
        <begin position="91"/>
        <end position="112"/>
    </location>
</feature>
<dbReference type="EMBL" id="CAJOBS010000485">
    <property type="protein sequence ID" value="CAF4587146.1"/>
    <property type="molecule type" value="Genomic_DNA"/>
</dbReference>